<protein>
    <submittedName>
        <fullName evidence="1">Uncharacterized protein</fullName>
    </submittedName>
</protein>
<name>A0A5M8PX50_9LECA</name>
<evidence type="ECO:0000313" key="1">
    <source>
        <dbReference type="EMBL" id="KAA6413646.1"/>
    </source>
</evidence>
<dbReference type="EMBL" id="VXIT01000003">
    <property type="protein sequence ID" value="KAA6413646.1"/>
    <property type="molecule type" value="Genomic_DNA"/>
</dbReference>
<comment type="caution">
    <text evidence="1">The sequence shown here is derived from an EMBL/GenBank/DDBJ whole genome shotgun (WGS) entry which is preliminary data.</text>
</comment>
<gene>
    <name evidence="1" type="ORF">FRX48_02007</name>
</gene>
<dbReference type="AlphaFoldDB" id="A0A5M8PX50"/>
<evidence type="ECO:0000313" key="2">
    <source>
        <dbReference type="Proteomes" id="UP000324767"/>
    </source>
</evidence>
<proteinExistence type="predicted"/>
<organism evidence="1 2">
    <name type="scientific">Lasallia pustulata</name>
    <dbReference type="NCBI Taxonomy" id="136370"/>
    <lineage>
        <taxon>Eukaryota</taxon>
        <taxon>Fungi</taxon>
        <taxon>Dikarya</taxon>
        <taxon>Ascomycota</taxon>
        <taxon>Pezizomycotina</taxon>
        <taxon>Lecanoromycetes</taxon>
        <taxon>OSLEUM clade</taxon>
        <taxon>Umbilicariomycetidae</taxon>
        <taxon>Umbilicariales</taxon>
        <taxon>Umbilicariaceae</taxon>
        <taxon>Lasallia</taxon>
    </lineage>
</organism>
<dbReference type="Proteomes" id="UP000324767">
    <property type="component" value="Unassembled WGS sequence"/>
</dbReference>
<reference evidence="1 2" key="1">
    <citation type="submission" date="2019-09" db="EMBL/GenBank/DDBJ databases">
        <title>The hologenome of the rock-dwelling lichen Lasallia pustulata.</title>
        <authorList>
            <person name="Greshake Tzovaras B."/>
            <person name="Segers F."/>
            <person name="Bicker A."/>
            <person name="Dal Grande F."/>
            <person name="Otte J."/>
            <person name="Hankeln T."/>
            <person name="Schmitt I."/>
            <person name="Ebersberger I."/>
        </authorList>
    </citation>
    <scope>NUCLEOTIDE SEQUENCE [LARGE SCALE GENOMIC DNA]</scope>
    <source>
        <strain evidence="1">A1-1</strain>
    </source>
</reference>
<accession>A0A5M8PX50</accession>
<sequence length="61" mass="6657">MPTSTSSTTIAQIFDAASQDKREQPWKKYLVNAAVGVAPSDETEVIKTGGECDVLTNWIEQ</sequence>
<dbReference type="OrthoDB" id="3530309at2759"/>